<dbReference type="EMBL" id="AAKN02032789">
    <property type="status" value="NOT_ANNOTATED_CDS"/>
    <property type="molecule type" value="Genomic_DNA"/>
</dbReference>
<dbReference type="Ensembl" id="ENSCPOT00000047503.1">
    <property type="protein sequence ID" value="ENSCPOP00000033136.1"/>
    <property type="gene ID" value="ENSCPOG00000030851.1"/>
</dbReference>
<dbReference type="EMBL" id="AAKN02032791">
    <property type="status" value="NOT_ANNOTATED_CDS"/>
    <property type="molecule type" value="Genomic_DNA"/>
</dbReference>
<dbReference type="InParanoid" id="A0A286Y5X7"/>
<dbReference type="OMA" id="EVVQHQN"/>
<protein>
    <recommendedName>
        <fullName evidence="6">Coiled-coil domain containing 146</fullName>
    </recommendedName>
</protein>
<dbReference type="PANTHER" id="PTHR32083:SF34">
    <property type="entry name" value="COILED-COIL DOMAIN-CONTAINING PROTEIN 146"/>
    <property type="match status" value="1"/>
</dbReference>
<dbReference type="GeneTree" id="ENSGT00940000165989"/>
<keyword evidence="1 2" id="KW-0175">Coiled coil</keyword>
<dbReference type="PANTHER" id="PTHR32083">
    <property type="entry name" value="CILIA AND FLAGELLA-ASSOCIATED PROTEIN 58-RELATED"/>
    <property type="match status" value="1"/>
</dbReference>
<organism evidence="4 5">
    <name type="scientific">Cavia porcellus</name>
    <name type="common">Guinea pig</name>
    <dbReference type="NCBI Taxonomy" id="10141"/>
    <lineage>
        <taxon>Eukaryota</taxon>
        <taxon>Metazoa</taxon>
        <taxon>Chordata</taxon>
        <taxon>Craniata</taxon>
        <taxon>Vertebrata</taxon>
        <taxon>Euteleostomi</taxon>
        <taxon>Mammalia</taxon>
        <taxon>Eutheria</taxon>
        <taxon>Euarchontoglires</taxon>
        <taxon>Glires</taxon>
        <taxon>Rodentia</taxon>
        <taxon>Hystricomorpha</taxon>
        <taxon>Caviidae</taxon>
        <taxon>Cavia</taxon>
    </lineage>
</organism>
<evidence type="ECO:0000256" key="2">
    <source>
        <dbReference type="SAM" id="Coils"/>
    </source>
</evidence>
<dbReference type="GO" id="GO:0005856">
    <property type="term" value="C:cytoskeleton"/>
    <property type="evidence" value="ECO:0007669"/>
    <property type="project" value="TreeGrafter"/>
</dbReference>
<dbReference type="EMBL" id="AAKN02032792">
    <property type="status" value="NOT_ANNOTATED_CDS"/>
    <property type="molecule type" value="Genomic_DNA"/>
</dbReference>
<reference evidence="5" key="1">
    <citation type="journal article" date="2011" name="Nature">
        <title>A high-resolution map of human evolutionary constraint using 29 mammals.</title>
        <authorList>
            <person name="Lindblad-Toh K."/>
            <person name="Garber M."/>
            <person name="Zuk O."/>
            <person name="Lin M.F."/>
            <person name="Parker B.J."/>
            <person name="Washietl S."/>
            <person name="Kheradpour P."/>
            <person name="Ernst J."/>
            <person name="Jordan G."/>
            <person name="Mauceli E."/>
            <person name="Ward L.D."/>
            <person name="Lowe C.B."/>
            <person name="Holloway A.K."/>
            <person name="Clamp M."/>
            <person name="Gnerre S."/>
            <person name="Alfoldi J."/>
            <person name="Beal K."/>
            <person name="Chang J."/>
            <person name="Clawson H."/>
            <person name="Cuff J."/>
            <person name="Di Palma F."/>
            <person name="Fitzgerald S."/>
            <person name="Flicek P."/>
            <person name="Guttman M."/>
            <person name="Hubisz M.J."/>
            <person name="Jaffe D.B."/>
            <person name="Jungreis I."/>
            <person name="Kent W.J."/>
            <person name="Kostka D."/>
            <person name="Lara M."/>
            <person name="Martins A.L."/>
            <person name="Massingham T."/>
            <person name="Moltke I."/>
            <person name="Raney B.J."/>
            <person name="Rasmussen M.D."/>
            <person name="Robinson J."/>
            <person name="Stark A."/>
            <person name="Vilella A.J."/>
            <person name="Wen J."/>
            <person name="Xie X."/>
            <person name="Zody M.C."/>
            <person name="Baldwin J."/>
            <person name="Bloom T."/>
            <person name="Chin C.W."/>
            <person name="Heiman D."/>
            <person name="Nicol R."/>
            <person name="Nusbaum C."/>
            <person name="Young S."/>
            <person name="Wilkinson J."/>
            <person name="Worley K.C."/>
            <person name="Kovar C.L."/>
            <person name="Muzny D.M."/>
            <person name="Gibbs R.A."/>
            <person name="Cree A."/>
            <person name="Dihn H.H."/>
            <person name="Fowler G."/>
            <person name="Jhangiani S."/>
            <person name="Joshi V."/>
            <person name="Lee S."/>
            <person name="Lewis L.R."/>
            <person name="Nazareth L.V."/>
            <person name="Okwuonu G."/>
            <person name="Santibanez J."/>
            <person name="Warren W.C."/>
            <person name="Mardis E.R."/>
            <person name="Weinstock G.M."/>
            <person name="Wilson R.K."/>
            <person name="Delehaunty K."/>
            <person name="Dooling D."/>
            <person name="Fronik C."/>
            <person name="Fulton L."/>
            <person name="Fulton B."/>
            <person name="Graves T."/>
            <person name="Minx P."/>
            <person name="Sodergren E."/>
            <person name="Birney E."/>
            <person name="Margulies E.H."/>
            <person name="Herrero J."/>
            <person name="Green E.D."/>
            <person name="Haussler D."/>
            <person name="Siepel A."/>
            <person name="Goldman N."/>
            <person name="Pollard K.S."/>
            <person name="Pedersen J.S."/>
            <person name="Lander E.S."/>
            <person name="Kellis M."/>
        </authorList>
    </citation>
    <scope>NUCLEOTIDE SEQUENCE [LARGE SCALE GENOMIC DNA]</scope>
    <source>
        <strain evidence="5">2N</strain>
    </source>
</reference>
<dbReference type="EMBL" id="AAKN02032788">
    <property type="status" value="NOT_ANNOTATED_CDS"/>
    <property type="molecule type" value="Genomic_DNA"/>
</dbReference>
<evidence type="ECO:0000313" key="4">
    <source>
        <dbReference type="Ensembl" id="ENSCPOP00000033136.1"/>
    </source>
</evidence>
<dbReference type="AlphaFoldDB" id="A0A286Y5X7"/>
<evidence type="ECO:0000313" key="5">
    <source>
        <dbReference type="Proteomes" id="UP000005447"/>
    </source>
</evidence>
<evidence type="ECO:0000256" key="1">
    <source>
        <dbReference type="ARBA" id="ARBA00023054"/>
    </source>
</evidence>
<dbReference type="STRING" id="10141.ENSCPOP00000033136"/>
<feature type="region of interest" description="Disordered" evidence="3">
    <location>
        <begin position="1"/>
        <end position="25"/>
    </location>
</feature>
<dbReference type="EMBL" id="AAKN02032793">
    <property type="status" value="NOT_ANNOTATED_CDS"/>
    <property type="molecule type" value="Genomic_DNA"/>
</dbReference>
<dbReference type="Bgee" id="ENSCPOG00000030851">
    <property type="expression patterns" value="Expressed in testis and 5 other cell types or tissues"/>
</dbReference>
<dbReference type="Proteomes" id="UP000005447">
    <property type="component" value="Unassembled WGS sequence"/>
</dbReference>
<feature type="coiled-coil region" evidence="2">
    <location>
        <begin position="175"/>
        <end position="304"/>
    </location>
</feature>
<name>A0A286Y5X7_CAVPO</name>
<accession>A0A286Y5X7</accession>
<proteinExistence type="predicted"/>
<dbReference type="EMBL" id="AAKN02032794">
    <property type="status" value="NOT_ANNOTATED_CDS"/>
    <property type="molecule type" value="Genomic_DNA"/>
</dbReference>
<evidence type="ECO:0008006" key="6">
    <source>
        <dbReference type="Google" id="ProtNLM"/>
    </source>
</evidence>
<reference evidence="4" key="3">
    <citation type="submission" date="2025-09" db="UniProtKB">
        <authorList>
            <consortium name="Ensembl"/>
        </authorList>
    </citation>
    <scope>IDENTIFICATION</scope>
    <source>
        <strain evidence="4">2N</strain>
    </source>
</reference>
<reference evidence="4" key="2">
    <citation type="submission" date="2025-08" db="UniProtKB">
        <authorList>
            <consortium name="Ensembl"/>
        </authorList>
    </citation>
    <scope>IDENTIFICATION</scope>
    <source>
        <strain evidence="4">2N</strain>
    </source>
</reference>
<keyword evidence="5" id="KW-1185">Reference proteome</keyword>
<evidence type="ECO:0000256" key="3">
    <source>
        <dbReference type="SAM" id="MobiDB-lite"/>
    </source>
</evidence>
<dbReference type="EMBL" id="AAKN02032790">
    <property type="status" value="NOT_ANNOTATED_CDS"/>
    <property type="molecule type" value="Genomic_DNA"/>
</dbReference>
<sequence>MGDSSTDTEKEEEEEDEKSKTDVGHAIVPTINIQDERLVDLSTTPAFLCLNELHTMGKLPGTRMAELKAKYMLLHDTVMSTQESEVQLLQNAKRFTEQIQQQQQHLQQADGFPEALSTEVSKMREQLLKYQNEYNAAKEREFHNQYRLSSLMEEKNLILKEFEKIPKPGEMEKKMKLLRESTEELRKEIMQKKLEIKNLREDLTSKQKQLVKEQKELEEVLEHQVVLKDEVVQHQNIPMQIAKEIEKMTRKKVELERKKLVLEYEVKELNNSLKKVESKVSVLVEEKEDVVKEVEGKRALLEVREREYHHLVRLLELTQENEASSLTERLVVLTRVLLSAV</sequence>
<dbReference type="VEuPathDB" id="HostDB:ENSCPOG00000030851"/>